<dbReference type="FunFam" id="3.30.300.70:FF:000001">
    <property type="entry name" value="Ribosome maturation factor RimP"/>
    <property type="match status" value="1"/>
</dbReference>
<feature type="domain" description="Ribosome maturation factor RimP C-terminal" evidence="5">
    <location>
        <begin position="83"/>
        <end position="147"/>
    </location>
</feature>
<dbReference type="HAMAP" id="MF_01077">
    <property type="entry name" value="RimP"/>
    <property type="match status" value="1"/>
</dbReference>
<dbReference type="Pfam" id="PF02576">
    <property type="entry name" value="RimP_N"/>
    <property type="match status" value="1"/>
</dbReference>
<dbReference type="InterPro" id="IPR035956">
    <property type="entry name" value="RimP_N_sf"/>
</dbReference>
<evidence type="ECO:0000256" key="2">
    <source>
        <dbReference type="ARBA" id="ARBA00022517"/>
    </source>
</evidence>
<feature type="domain" description="Ribosome maturation factor RimP N-terminal" evidence="4">
    <location>
        <begin position="8"/>
        <end position="80"/>
    </location>
</feature>
<dbReference type="Gene3D" id="3.30.300.70">
    <property type="entry name" value="RimP-like superfamily, N-terminal"/>
    <property type="match status" value="1"/>
</dbReference>
<dbReference type="CDD" id="cd01734">
    <property type="entry name" value="YlxS_C"/>
    <property type="match status" value="1"/>
</dbReference>
<dbReference type="GO" id="GO:0000028">
    <property type="term" value="P:ribosomal small subunit assembly"/>
    <property type="evidence" value="ECO:0007669"/>
    <property type="project" value="TreeGrafter"/>
</dbReference>
<dbReference type="GO" id="GO:0006412">
    <property type="term" value="P:translation"/>
    <property type="evidence" value="ECO:0007669"/>
    <property type="project" value="TreeGrafter"/>
</dbReference>
<accession>A0A1T4VY42</accession>
<dbReference type="STRING" id="92487.SAMN02745130_00623"/>
<dbReference type="InterPro" id="IPR028998">
    <property type="entry name" value="RimP_C"/>
</dbReference>
<dbReference type="InterPro" id="IPR003728">
    <property type="entry name" value="Ribosome_maturation_RimP"/>
</dbReference>
<evidence type="ECO:0000313" key="6">
    <source>
        <dbReference type="EMBL" id="SKA69924.1"/>
    </source>
</evidence>
<dbReference type="EMBL" id="FUYB01000002">
    <property type="protein sequence ID" value="SKA69924.1"/>
    <property type="molecule type" value="Genomic_DNA"/>
</dbReference>
<organism evidence="6 7">
    <name type="scientific">Thiothrix eikelboomii</name>
    <dbReference type="NCBI Taxonomy" id="92487"/>
    <lineage>
        <taxon>Bacteria</taxon>
        <taxon>Pseudomonadati</taxon>
        <taxon>Pseudomonadota</taxon>
        <taxon>Gammaproteobacteria</taxon>
        <taxon>Thiotrichales</taxon>
        <taxon>Thiotrichaceae</taxon>
        <taxon>Thiothrix</taxon>
    </lineage>
</organism>
<keyword evidence="2 3" id="KW-0690">Ribosome biogenesis</keyword>
<dbReference type="PANTHER" id="PTHR33867">
    <property type="entry name" value="RIBOSOME MATURATION FACTOR RIMP"/>
    <property type="match status" value="1"/>
</dbReference>
<proteinExistence type="inferred from homology"/>
<gene>
    <name evidence="3" type="primary">rimP</name>
    <name evidence="6" type="ORF">SAMN02745130_00623</name>
</gene>
<sequence>MQERLNALIHTTVTGLGYAVWGYEYRSYAESALLRIFIDSPNGINVDDCGRVSAQIGAALDVEDLIPVAYVLEVSSPGVDRVLFTPEHYQRYIGEKLKVRTQLPVQSRRNFVGVLKEANAEAITLELEDGSCEIPYAVIDRGRLVYEMKTTPKKGKRSSAHS</sequence>
<evidence type="ECO:0000259" key="5">
    <source>
        <dbReference type="Pfam" id="PF17384"/>
    </source>
</evidence>
<comment type="subcellular location">
    <subcellularLocation>
        <location evidence="3">Cytoplasm</location>
    </subcellularLocation>
</comment>
<name>A0A1T4VY42_9GAMM</name>
<reference evidence="6 7" key="1">
    <citation type="submission" date="2017-02" db="EMBL/GenBank/DDBJ databases">
        <authorList>
            <person name="Peterson S.W."/>
        </authorList>
    </citation>
    <scope>NUCLEOTIDE SEQUENCE [LARGE SCALE GENOMIC DNA]</scope>
    <source>
        <strain evidence="6 7">ATCC 49788</strain>
    </source>
</reference>
<keyword evidence="1 3" id="KW-0963">Cytoplasm</keyword>
<dbReference type="SUPFAM" id="SSF75420">
    <property type="entry name" value="YhbC-like, N-terminal domain"/>
    <property type="match status" value="1"/>
</dbReference>
<evidence type="ECO:0000259" key="4">
    <source>
        <dbReference type="Pfam" id="PF02576"/>
    </source>
</evidence>
<evidence type="ECO:0000313" key="7">
    <source>
        <dbReference type="Proteomes" id="UP000190460"/>
    </source>
</evidence>
<evidence type="ECO:0000256" key="1">
    <source>
        <dbReference type="ARBA" id="ARBA00022490"/>
    </source>
</evidence>
<dbReference type="InterPro" id="IPR028989">
    <property type="entry name" value="RimP_N"/>
</dbReference>
<dbReference type="SUPFAM" id="SSF74942">
    <property type="entry name" value="YhbC-like, C-terminal domain"/>
    <property type="match status" value="1"/>
</dbReference>
<dbReference type="Proteomes" id="UP000190460">
    <property type="component" value="Unassembled WGS sequence"/>
</dbReference>
<comment type="function">
    <text evidence="3">Required for maturation of 30S ribosomal subunits.</text>
</comment>
<evidence type="ECO:0000256" key="3">
    <source>
        <dbReference type="HAMAP-Rule" id="MF_01077"/>
    </source>
</evidence>
<dbReference type="OrthoDB" id="9805006at2"/>
<dbReference type="AlphaFoldDB" id="A0A1T4VY42"/>
<dbReference type="NCBIfam" id="NF000927">
    <property type="entry name" value="PRK00092.1-1"/>
    <property type="match status" value="1"/>
</dbReference>
<dbReference type="PANTHER" id="PTHR33867:SF1">
    <property type="entry name" value="RIBOSOME MATURATION FACTOR RIMP"/>
    <property type="match status" value="1"/>
</dbReference>
<dbReference type="RefSeq" id="WP_078921105.1">
    <property type="nucleotide sequence ID" value="NZ_FUYB01000002.1"/>
</dbReference>
<dbReference type="GO" id="GO:0005829">
    <property type="term" value="C:cytosol"/>
    <property type="evidence" value="ECO:0007669"/>
    <property type="project" value="TreeGrafter"/>
</dbReference>
<protein>
    <recommendedName>
        <fullName evidence="3">Ribosome maturation factor RimP</fullName>
    </recommendedName>
</protein>
<comment type="similarity">
    <text evidence="3">Belongs to the RimP family.</text>
</comment>
<dbReference type="Gene3D" id="2.30.30.180">
    <property type="entry name" value="Ribosome maturation factor RimP, C-terminal domain"/>
    <property type="match status" value="1"/>
</dbReference>
<dbReference type="InterPro" id="IPR036847">
    <property type="entry name" value="RimP_C_sf"/>
</dbReference>
<dbReference type="Pfam" id="PF17384">
    <property type="entry name" value="DUF150_C"/>
    <property type="match status" value="1"/>
</dbReference>
<keyword evidence="7" id="KW-1185">Reference proteome</keyword>